<dbReference type="RefSeq" id="WP_287662427.1">
    <property type="nucleotide sequence ID" value="NZ_JAUEII010000020.1"/>
</dbReference>
<dbReference type="Pfam" id="PF04326">
    <property type="entry name" value="SLFN_AlbA_2"/>
    <property type="match status" value="1"/>
</dbReference>
<keyword evidence="2" id="KW-0547">Nucleotide-binding</keyword>
<dbReference type="EMBL" id="JAUEII010000020">
    <property type="protein sequence ID" value="MDN0049680.1"/>
    <property type="molecule type" value="Genomic_DNA"/>
</dbReference>
<dbReference type="GO" id="GO:0005524">
    <property type="term" value="F:ATP binding"/>
    <property type="evidence" value="ECO:0007669"/>
    <property type="project" value="UniProtKB-KW"/>
</dbReference>
<dbReference type="Proteomes" id="UP001167871">
    <property type="component" value="Unassembled WGS sequence"/>
</dbReference>
<keyword evidence="3" id="KW-1185">Reference proteome</keyword>
<dbReference type="Gene3D" id="3.30.950.30">
    <property type="entry name" value="Schlafen, AAA domain"/>
    <property type="match status" value="1"/>
</dbReference>
<accession>A0ABT7X6M6</accession>
<protein>
    <submittedName>
        <fullName evidence="2">ATP-binding protein</fullName>
    </submittedName>
</protein>
<evidence type="ECO:0000313" key="3">
    <source>
        <dbReference type="Proteomes" id="UP001167871"/>
    </source>
</evidence>
<dbReference type="InterPro" id="IPR038461">
    <property type="entry name" value="Schlafen_AlbA_2_dom_sf"/>
</dbReference>
<reference evidence="2" key="2">
    <citation type="submission" date="2024-05" db="EMBL/GenBank/DDBJ databases">
        <title>Identification and characterization of horizontal gene transfer across gut microbiota members of farm animals based on homology search.</title>
        <authorList>
            <person name="Schwarzerova J."/>
            <person name="Nykrynova M."/>
            <person name="Jureckova K."/>
            <person name="Cejkova D."/>
            <person name="Rychlik I."/>
        </authorList>
    </citation>
    <scope>NUCLEOTIDE SEQUENCE</scope>
    <source>
        <strain evidence="2">84_SSukc20</strain>
    </source>
</reference>
<name>A0ABT7X6M6_9BACE</name>
<evidence type="ECO:0000313" key="2">
    <source>
        <dbReference type="EMBL" id="MDN0049680.1"/>
    </source>
</evidence>
<sequence length="334" mass="39422">MNFYEKIEYNYSDIQMLIVDEIEENLHLDYKDGRALCKDDKKRMEITKDISAFANSDGGIIVYGVTEANHKPVGVAPVDGSIYTKEWLEQVIQRISRRIKDVKIYPIRIDGDITKTIYVVKIPVSNDCPHMAEDRRYYKRFNFSSVPMEEYEVRASFNKKLSPTLTIEDCVFYQNNDEEEEYVEYNFKAYIYNDSNNVGDNYKLNAIFCEDFGKCSFSYNPQEERLSYTILHRFRMKVAMPSKEYIYPYETVEVGHFKIKVDRSYASTYMDNLVIELNLYYQGGSYSAMYIPKSDELITDETRMKSLTEQSTNRINKIISIEKEEKEKTDYFDK</sequence>
<comment type="caution">
    <text evidence="2">The sequence shown here is derived from an EMBL/GenBank/DDBJ whole genome shotgun (WGS) entry which is preliminary data.</text>
</comment>
<reference evidence="2" key="1">
    <citation type="submission" date="2023-06" db="EMBL/GenBank/DDBJ databases">
        <authorList>
            <person name="Zeman M."/>
            <person name="Kubasova T."/>
            <person name="Jahodarova E."/>
            <person name="Nykrynova M."/>
            <person name="Rychlik I."/>
        </authorList>
    </citation>
    <scope>NUCLEOTIDE SEQUENCE</scope>
    <source>
        <strain evidence="2">84_SSukc20</strain>
    </source>
</reference>
<proteinExistence type="predicted"/>
<dbReference type="InterPro" id="IPR007421">
    <property type="entry name" value="Schlafen_AlbA_2_dom"/>
</dbReference>
<organism evidence="2 3">
    <name type="scientific">Bacteroides gallinaceum</name>
    <dbReference type="NCBI Taxonomy" id="1462571"/>
    <lineage>
        <taxon>Bacteria</taxon>
        <taxon>Pseudomonadati</taxon>
        <taxon>Bacteroidota</taxon>
        <taxon>Bacteroidia</taxon>
        <taxon>Bacteroidales</taxon>
        <taxon>Bacteroidaceae</taxon>
        <taxon>Bacteroides</taxon>
    </lineage>
</organism>
<feature type="domain" description="Schlafen AlbA-2" evidence="1">
    <location>
        <begin position="24"/>
        <end position="148"/>
    </location>
</feature>
<keyword evidence="2" id="KW-0067">ATP-binding</keyword>
<evidence type="ECO:0000259" key="1">
    <source>
        <dbReference type="Pfam" id="PF04326"/>
    </source>
</evidence>
<gene>
    <name evidence="2" type="ORF">QVO10_09830</name>
</gene>